<evidence type="ECO:0000313" key="6">
    <source>
        <dbReference type="EMBL" id="ABS62633.1"/>
    </source>
</evidence>
<dbReference type="CDD" id="cd00092">
    <property type="entry name" value="HTH_CRP"/>
    <property type="match status" value="1"/>
</dbReference>
<dbReference type="GO" id="GO:0003677">
    <property type="term" value="F:DNA binding"/>
    <property type="evidence" value="ECO:0007669"/>
    <property type="project" value="UniProtKB-KW"/>
</dbReference>
<evidence type="ECO:0000313" key="7">
    <source>
        <dbReference type="Proteomes" id="UP000006377"/>
    </source>
</evidence>
<feature type="domain" description="HTH crp-type" evidence="5">
    <location>
        <begin position="174"/>
        <end position="247"/>
    </location>
</feature>
<keyword evidence="7" id="KW-1185">Reference proteome</keyword>
<protein>
    <submittedName>
        <fullName evidence="6">Putative transcriptional regulator, Crp/Fnr family</fullName>
    </submittedName>
</protein>
<evidence type="ECO:0000259" key="4">
    <source>
        <dbReference type="PROSITE" id="PS50042"/>
    </source>
</evidence>
<dbReference type="PANTHER" id="PTHR24567">
    <property type="entry name" value="CRP FAMILY TRANSCRIPTIONAL REGULATORY PROTEIN"/>
    <property type="match status" value="1"/>
</dbReference>
<organism evidence="6 7">
    <name type="scientific">Parvibaculum lavamentivorans (strain DS-1 / DSM 13023 / NCIMB 13966)</name>
    <dbReference type="NCBI Taxonomy" id="402881"/>
    <lineage>
        <taxon>Bacteria</taxon>
        <taxon>Pseudomonadati</taxon>
        <taxon>Pseudomonadota</taxon>
        <taxon>Alphaproteobacteria</taxon>
        <taxon>Hyphomicrobiales</taxon>
        <taxon>Parvibaculaceae</taxon>
        <taxon>Parvibaculum</taxon>
    </lineage>
</organism>
<dbReference type="GO" id="GO:0005829">
    <property type="term" value="C:cytosol"/>
    <property type="evidence" value="ECO:0007669"/>
    <property type="project" value="TreeGrafter"/>
</dbReference>
<dbReference type="CDD" id="cd00038">
    <property type="entry name" value="CAP_ED"/>
    <property type="match status" value="1"/>
</dbReference>
<dbReference type="STRING" id="402881.Plav_1010"/>
<accession>A7HRV0</accession>
<proteinExistence type="predicted"/>
<reference evidence="6 7" key="1">
    <citation type="journal article" date="2011" name="Stand. Genomic Sci.">
        <title>Complete genome sequence of Parvibaculum lavamentivorans type strain (DS-1(T)).</title>
        <authorList>
            <person name="Schleheck D."/>
            <person name="Weiss M."/>
            <person name="Pitluck S."/>
            <person name="Bruce D."/>
            <person name="Land M.L."/>
            <person name="Han S."/>
            <person name="Saunders E."/>
            <person name="Tapia R."/>
            <person name="Detter C."/>
            <person name="Brettin T."/>
            <person name="Han J."/>
            <person name="Woyke T."/>
            <person name="Goodwin L."/>
            <person name="Pennacchio L."/>
            <person name="Nolan M."/>
            <person name="Cook A.M."/>
            <person name="Kjelleberg S."/>
            <person name="Thomas T."/>
        </authorList>
    </citation>
    <scope>NUCLEOTIDE SEQUENCE [LARGE SCALE GENOMIC DNA]</scope>
    <source>
        <strain evidence="7">DS-1 / DSM 13023 / NCIMB 13966</strain>
    </source>
</reference>
<feature type="domain" description="Cyclic nucleotide-binding" evidence="4">
    <location>
        <begin position="40"/>
        <end position="143"/>
    </location>
</feature>
<evidence type="ECO:0000259" key="5">
    <source>
        <dbReference type="PROSITE" id="PS51063"/>
    </source>
</evidence>
<dbReference type="Gene3D" id="2.60.120.10">
    <property type="entry name" value="Jelly Rolls"/>
    <property type="match status" value="1"/>
</dbReference>
<dbReference type="SUPFAM" id="SSF51206">
    <property type="entry name" value="cAMP-binding domain-like"/>
    <property type="match status" value="1"/>
</dbReference>
<dbReference type="AlphaFoldDB" id="A7HRV0"/>
<evidence type="ECO:0000256" key="3">
    <source>
        <dbReference type="ARBA" id="ARBA00023163"/>
    </source>
</evidence>
<evidence type="ECO:0000256" key="1">
    <source>
        <dbReference type="ARBA" id="ARBA00023015"/>
    </source>
</evidence>
<dbReference type="SMART" id="SM00419">
    <property type="entry name" value="HTH_CRP"/>
    <property type="match status" value="1"/>
</dbReference>
<dbReference type="eggNOG" id="COG0664">
    <property type="taxonomic scope" value="Bacteria"/>
</dbReference>
<keyword evidence="2" id="KW-0238">DNA-binding</keyword>
<dbReference type="InterPro" id="IPR012318">
    <property type="entry name" value="HTH_CRP"/>
</dbReference>
<dbReference type="Gene3D" id="1.10.10.10">
    <property type="entry name" value="Winged helix-like DNA-binding domain superfamily/Winged helix DNA-binding domain"/>
    <property type="match status" value="1"/>
</dbReference>
<dbReference type="InterPro" id="IPR036390">
    <property type="entry name" value="WH_DNA-bd_sf"/>
</dbReference>
<dbReference type="Proteomes" id="UP000006377">
    <property type="component" value="Chromosome"/>
</dbReference>
<dbReference type="InterPro" id="IPR036388">
    <property type="entry name" value="WH-like_DNA-bd_sf"/>
</dbReference>
<dbReference type="GO" id="GO:0003700">
    <property type="term" value="F:DNA-binding transcription factor activity"/>
    <property type="evidence" value="ECO:0007669"/>
    <property type="project" value="TreeGrafter"/>
</dbReference>
<dbReference type="PANTHER" id="PTHR24567:SF28">
    <property type="entry name" value="LISTERIOLYSIN REGULATORY PROTEIN"/>
    <property type="match status" value="1"/>
</dbReference>
<dbReference type="InterPro" id="IPR050397">
    <property type="entry name" value="Env_Response_Regulators"/>
</dbReference>
<keyword evidence="1" id="KW-0805">Transcription regulation</keyword>
<dbReference type="SMART" id="SM00100">
    <property type="entry name" value="cNMP"/>
    <property type="match status" value="1"/>
</dbReference>
<name>A7HRV0_PARL1</name>
<dbReference type="InterPro" id="IPR014710">
    <property type="entry name" value="RmlC-like_jellyroll"/>
</dbReference>
<dbReference type="KEGG" id="pla:Plav_1010"/>
<evidence type="ECO:0000256" key="2">
    <source>
        <dbReference type="ARBA" id="ARBA00023125"/>
    </source>
</evidence>
<dbReference type="SUPFAM" id="SSF46785">
    <property type="entry name" value="Winged helix' DNA-binding domain"/>
    <property type="match status" value="1"/>
</dbReference>
<dbReference type="InterPro" id="IPR000595">
    <property type="entry name" value="cNMP-bd_dom"/>
</dbReference>
<gene>
    <name evidence="6" type="ordered locus">Plav_1010</name>
</gene>
<dbReference type="Pfam" id="PF00027">
    <property type="entry name" value="cNMP_binding"/>
    <property type="match status" value="1"/>
</dbReference>
<keyword evidence="3" id="KW-0804">Transcription</keyword>
<dbReference type="PROSITE" id="PS50042">
    <property type="entry name" value="CNMP_BINDING_3"/>
    <property type="match status" value="1"/>
</dbReference>
<dbReference type="HOGENOM" id="CLU_075053_3_1_5"/>
<dbReference type="PROSITE" id="PS51063">
    <property type="entry name" value="HTH_CRP_2"/>
    <property type="match status" value="1"/>
</dbReference>
<dbReference type="Pfam" id="PF13545">
    <property type="entry name" value="HTH_Crp_2"/>
    <property type="match status" value="1"/>
</dbReference>
<dbReference type="EMBL" id="CP000774">
    <property type="protein sequence ID" value="ABS62633.1"/>
    <property type="molecule type" value="Genomic_DNA"/>
</dbReference>
<sequence>MAPICAEAIAGEFVSAVHTGRDEKKMDTASRVGIIRAVPLFDGLDRDALATVAEAAREQTVAKGENLFEQGDEATHCYVLGWGHIRLDQVTPDGQNIVLRHMGAGDMIGTVAVLRRMPFPATPVALEDSLALSWSALRFGELMDLHPVIARNAIGVVGGRIEELQRRLQEVATQRVEQRIAATLLRLANQTGRRIEDGIEIPFPLSRQDLAEMTATTLHTVSRTLSAWDHEGVIESRRSSHLVIRHPHRLVEIAEQN</sequence>
<dbReference type="InterPro" id="IPR018490">
    <property type="entry name" value="cNMP-bd_dom_sf"/>
</dbReference>